<gene>
    <name evidence="1" type="ORF">UFOPK2106_00663</name>
</gene>
<reference evidence="1" key="1">
    <citation type="submission" date="2020-05" db="EMBL/GenBank/DDBJ databases">
        <authorList>
            <person name="Chiriac C."/>
            <person name="Salcher M."/>
            <person name="Ghai R."/>
            <person name="Kavagutti S V."/>
        </authorList>
    </citation>
    <scope>NUCLEOTIDE SEQUENCE</scope>
</reference>
<name>A0A6J6JPW6_9ZZZZ</name>
<dbReference type="EMBL" id="CAEZVS010000097">
    <property type="protein sequence ID" value="CAB4637829.1"/>
    <property type="molecule type" value="Genomic_DNA"/>
</dbReference>
<evidence type="ECO:0000313" key="1">
    <source>
        <dbReference type="EMBL" id="CAB4637829.1"/>
    </source>
</evidence>
<protein>
    <submittedName>
        <fullName evidence="1">Unannotated protein</fullName>
    </submittedName>
</protein>
<dbReference type="AlphaFoldDB" id="A0A6J6JPW6"/>
<organism evidence="1">
    <name type="scientific">freshwater metagenome</name>
    <dbReference type="NCBI Taxonomy" id="449393"/>
    <lineage>
        <taxon>unclassified sequences</taxon>
        <taxon>metagenomes</taxon>
        <taxon>ecological metagenomes</taxon>
    </lineage>
</organism>
<sequence>MQEVSEVFRTVKEARVVTEIGQSVELEVPAQCTAAVAAAAVTSAVGEAALTKTLAAPMPVAVAVVPHTLTPLLSPTWFTLKEFEQVRDKSSSVIVWLSKAHPLRSQ</sequence>
<accession>A0A6J6JPW6</accession>
<proteinExistence type="predicted"/>